<protein>
    <submittedName>
        <fullName evidence="2">Uncharacterized protein</fullName>
    </submittedName>
</protein>
<feature type="compositionally biased region" description="Basic and acidic residues" evidence="1">
    <location>
        <begin position="113"/>
        <end position="129"/>
    </location>
</feature>
<gene>
    <name evidence="2" type="ORF">PsYK624_009980</name>
</gene>
<feature type="region of interest" description="Disordered" evidence="1">
    <location>
        <begin position="113"/>
        <end position="186"/>
    </location>
</feature>
<proteinExistence type="predicted"/>
<dbReference type="EMBL" id="BPQB01000001">
    <property type="protein sequence ID" value="GJE84922.1"/>
    <property type="molecule type" value="Genomic_DNA"/>
</dbReference>
<evidence type="ECO:0000256" key="1">
    <source>
        <dbReference type="SAM" id="MobiDB-lite"/>
    </source>
</evidence>
<feature type="compositionally biased region" description="Low complexity" evidence="1">
    <location>
        <begin position="133"/>
        <end position="147"/>
    </location>
</feature>
<name>A0A9P3FXG0_9APHY</name>
<evidence type="ECO:0000313" key="3">
    <source>
        <dbReference type="Proteomes" id="UP000703269"/>
    </source>
</evidence>
<dbReference type="OrthoDB" id="3364747at2759"/>
<sequence>MATDPEIRTFEKRIAQEARTDQKNLDHVIKDLKNAEKAHQKAIKGADKAQHNVDKAAQNEHKTASAVEKAQHDHQAAVSAEASAEKSLNLARQYQQRLEGDLQKRRATVDEWQHRKDVNDQQRETKLADIHTAAASRAGSRANSINRGPTNGAFNPGAAAGVKGAEGPVAPDMDMGNGHGASGAHA</sequence>
<evidence type="ECO:0000313" key="2">
    <source>
        <dbReference type="EMBL" id="GJE84922.1"/>
    </source>
</evidence>
<dbReference type="AlphaFoldDB" id="A0A9P3FXG0"/>
<keyword evidence="3" id="KW-1185">Reference proteome</keyword>
<dbReference type="Proteomes" id="UP000703269">
    <property type="component" value="Unassembled WGS sequence"/>
</dbReference>
<accession>A0A9P3FXG0</accession>
<feature type="compositionally biased region" description="Gly residues" evidence="1">
    <location>
        <begin position="177"/>
        <end position="186"/>
    </location>
</feature>
<feature type="compositionally biased region" description="Basic and acidic residues" evidence="1">
    <location>
        <begin position="37"/>
        <end position="75"/>
    </location>
</feature>
<reference evidence="2 3" key="1">
    <citation type="submission" date="2021-08" db="EMBL/GenBank/DDBJ databases">
        <title>Draft Genome Sequence of Phanerochaete sordida strain YK-624.</title>
        <authorList>
            <person name="Mori T."/>
            <person name="Dohra H."/>
            <person name="Suzuki T."/>
            <person name="Kawagishi H."/>
            <person name="Hirai H."/>
        </authorList>
    </citation>
    <scope>NUCLEOTIDE SEQUENCE [LARGE SCALE GENOMIC DNA]</scope>
    <source>
        <strain evidence="2 3">YK-624</strain>
    </source>
</reference>
<organism evidence="2 3">
    <name type="scientific">Phanerochaete sordida</name>
    <dbReference type="NCBI Taxonomy" id="48140"/>
    <lineage>
        <taxon>Eukaryota</taxon>
        <taxon>Fungi</taxon>
        <taxon>Dikarya</taxon>
        <taxon>Basidiomycota</taxon>
        <taxon>Agaricomycotina</taxon>
        <taxon>Agaricomycetes</taxon>
        <taxon>Polyporales</taxon>
        <taxon>Phanerochaetaceae</taxon>
        <taxon>Phanerochaete</taxon>
    </lineage>
</organism>
<feature type="region of interest" description="Disordered" evidence="1">
    <location>
        <begin position="37"/>
        <end position="87"/>
    </location>
</feature>
<comment type="caution">
    <text evidence="2">The sequence shown here is derived from an EMBL/GenBank/DDBJ whole genome shotgun (WGS) entry which is preliminary data.</text>
</comment>